<keyword evidence="1" id="KW-0812">Transmembrane</keyword>
<reference evidence="2 3" key="1">
    <citation type="submission" date="2016-01" db="EMBL/GenBank/DDBJ databases">
        <title>Genome sequencing of Roseivirga seohaensis SW-152.</title>
        <authorList>
            <person name="Selvaratnam C."/>
            <person name="Thevarajoo S."/>
            <person name="Goh K.M."/>
            <person name="Ee R."/>
            <person name="Chan K.-G."/>
            <person name="Chong C.S."/>
        </authorList>
    </citation>
    <scope>NUCLEOTIDE SEQUENCE [LARGE SCALE GENOMIC DNA]</scope>
    <source>
        <strain evidence="2 3">SW-152</strain>
    </source>
</reference>
<sequence>MKDLLKSKLWLSELLWLLLSAIFSLLLVFTFFKVTSVFGDTSFGIGDTYFIAETSVFFFLVYAAIGSWTFIMRAFVSKFKNAVQVIFLTLFIGLSIYLLHQALPADGVNKGFENDGEWILYAPFSSLSFQDKLGVLGDMFLQGVWTVWLYFGLIMSFIGLFGRLFWLSRRDME</sequence>
<dbReference type="RefSeq" id="WP_062299411.1">
    <property type="nucleotide sequence ID" value="NZ_LRPB01000001.1"/>
</dbReference>
<dbReference type="STRING" id="1914963.AWW67_00295"/>
<evidence type="ECO:0000313" key="2">
    <source>
        <dbReference type="EMBL" id="KYG85717.1"/>
    </source>
</evidence>
<feature type="transmembrane region" description="Helical" evidence="1">
    <location>
        <begin position="49"/>
        <end position="70"/>
    </location>
</feature>
<organism evidence="2 3">
    <name type="scientific">Roseivirga seohaensis</name>
    <dbReference type="NCBI Taxonomy" id="1914963"/>
    <lineage>
        <taxon>Bacteria</taxon>
        <taxon>Pseudomonadati</taxon>
        <taxon>Bacteroidota</taxon>
        <taxon>Cytophagia</taxon>
        <taxon>Cytophagales</taxon>
        <taxon>Roseivirgaceae</taxon>
        <taxon>Roseivirga</taxon>
    </lineage>
</organism>
<evidence type="ECO:0000313" key="3">
    <source>
        <dbReference type="Proteomes" id="UP000075663"/>
    </source>
</evidence>
<dbReference type="AlphaFoldDB" id="A0A150Y417"/>
<gene>
    <name evidence="2" type="ORF">AWW67_00295</name>
</gene>
<keyword evidence="1" id="KW-0472">Membrane</keyword>
<comment type="caution">
    <text evidence="2">The sequence shown here is derived from an EMBL/GenBank/DDBJ whole genome shotgun (WGS) entry which is preliminary data.</text>
</comment>
<proteinExistence type="predicted"/>
<dbReference type="Proteomes" id="UP000075663">
    <property type="component" value="Unassembled WGS sequence"/>
</dbReference>
<keyword evidence="1" id="KW-1133">Transmembrane helix</keyword>
<feature type="transmembrane region" description="Helical" evidence="1">
    <location>
        <begin position="82"/>
        <end position="100"/>
    </location>
</feature>
<dbReference type="EMBL" id="LRPB01000001">
    <property type="protein sequence ID" value="KYG85717.1"/>
    <property type="molecule type" value="Genomic_DNA"/>
</dbReference>
<protein>
    <submittedName>
        <fullName evidence="2">Uncharacterized protein</fullName>
    </submittedName>
</protein>
<feature type="transmembrane region" description="Helical" evidence="1">
    <location>
        <begin position="147"/>
        <end position="166"/>
    </location>
</feature>
<accession>A0A150Y417</accession>
<name>A0A150Y417_9BACT</name>
<evidence type="ECO:0000256" key="1">
    <source>
        <dbReference type="SAM" id="Phobius"/>
    </source>
</evidence>